<protein>
    <submittedName>
        <fullName evidence="2">DUF1735 domain-containing protein</fullName>
    </submittedName>
</protein>
<evidence type="ECO:0000259" key="1">
    <source>
        <dbReference type="PROSITE" id="PS50022"/>
    </source>
</evidence>
<feature type="domain" description="F5/8 type C" evidence="1">
    <location>
        <begin position="170"/>
        <end position="326"/>
    </location>
</feature>
<organism evidence="2 3">
    <name type="scientific">Sphingobacterium alkalisoli</name>
    <dbReference type="NCBI Taxonomy" id="1874115"/>
    <lineage>
        <taxon>Bacteria</taxon>
        <taxon>Pseudomonadati</taxon>
        <taxon>Bacteroidota</taxon>
        <taxon>Sphingobacteriia</taxon>
        <taxon>Sphingobacteriales</taxon>
        <taxon>Sphingobacteriaceae</taxon>
        <taxon>Sphingobacterium</taxon>
    </lineage>
</organism>
<comment type="caution">
    <text evidence="2">The sequence shown here is derived from an EMBL/GenBank/DDBJ whole genome shotgun (WGS) entry which is preliminary data.</text>
</comment>
<evidence type="ECO:0000313" key="2">
    <source>
        <dbReference type="EMBL" id="TJY65721.1"/>
    </source>
</evidence>
<name>A0A4U0H274_9SPHI</name>
<dbReference type="Pfam" id="PF08522">
    <property type="entry name" value="BT_3987-like_N"/>
    <property type="match status" value="1"/>
</dbReference>
<dbReference type="EMBL" id="SUKA01000003">
    <property type="protein sequence ID" value="TJY65721.1"/>
    <property type="molecule type" value="Genomic_DNA"/>
</dbReference>
<dbReference type="InterPro" id="IPR008979">
    <property type="entry name" value="Galactose-bd-like_sf"/>
</dbReference>
<dbReference type="Gene3D" id="2.60.40.1740">
    <property type="entry name" value="hypothetical protein (bacova_03559)"/>
    <property type="match status" value="1"/>
</dbReference>
<dbReference type="OrthoDB" id="1434826at2"/>
<dbReference type="AlphaFoldDB" id="A0A4U0H274"/>
<accession>A0A4U0H274</accession>
<dbReference type="InterPro" id="IPR013728">
    <property type="entry name" value="BT_3987-like_N"/>
</dbReference>
<dbReference type="PROSITE" id="PS50022">
    <property type="entry name" value="FA58C_3"/>
    <property type="match status" value="1"/>
</dbReference>
<dbReference type="Gene3D" id="2.60.120.260">
    <property type="entry name" value="Galactose-binding domain-like"/>
    <property type="match status" value="1"/>
</dbReference>
<keyword evidence="3" id="KW-1185">Reference proteome</keyword>
<dbReference type="SUPFAM" id="SSF49785">
    <property type="entry name" value="Galactose-binding domain-like"/>
    <property type="match status" value="1"/>
</dbReference>
<proteinExistence type="predicted"/>
<dbReference type="InterPro" id="IPR000421">
    <property type="entry name" value="FA58C"/>
</dbReference>
<dbReference type="Proteomes" id="UP000309872">
    <property type="component" value="Unassembled WGS sequence"/>
</dbReference>
<reference evidence="2 3" key="1">
    <citation type="submission" date="2019-04" db="EMBL/GenBank/DDBJ databases">
        <title>Sphingobacterium olei sp. nov., isolated from oil-contaminated soil.</title>
        <authorList>
            <person name="Liu B."/>
        </authorList>
    </citation>
    <scope>NUCLEOTIDE SEQUENCE [LARGE SCALE GENOMIC DNA]</scope>
    <source>
        <strain evidence="2 3">Y3L14</strain>
    </source>
</reference>
<dbReference type="Pfam" id="PF00754">
    <property type="entry name" value="F5_F8_type_C"/>
    <property type="match status" value="1"/>
</dbReference>
<gene>
    <name evidence="2" type="ORF">FAZ19_11395</name>
</gene>
<evidence type="ECO:0000313" key="3">
    <source>
        <dbReference type="Proteomes" id="UP000309872"/>
    </source>
</evidence>
<sequence>MDKKMKVTNIMRLTMALFVCMSSCETIDIPKIDEVNNYNLVYMPAAVSPVVKGFTYKDTIYKMTYGAGFGGGEQYPSEEIVVNFEVHPDSVVAYNQVNDTQYEILPPECYELTTLAATIAPNTVSTEPLSILINPSKGMELFKTYLLPVSIRTISGNAQINRSLATAYYLVTASLNLADFDDFDRSNWTISDMSSEEETGEGPNNGRAIFVLDDDFSSFWHTRWNGGNAPPPHYLAVDMGELKTLRGISIVGRPGSNSGRPEVILVEVRTQPDEEWTVVGNVSFSNVSDIQRQFFNTSYDARQVKITIVKNFNNMPFTHLANLNLF</sequence>